<gene>
    <name evidence="3" type="ORF">FC37_GL000807</name>
</gene>
<dbReference type="SUPFAM" id="SSF53098">
    <property type="entry name" value="Ribonuclease H-like"/>
    <property type="match status" value="1"/>
</dbReference>
<dbReference type="AlphaFoldDB" id="A0A0R1NVP7"/>
<dbReference type="PANTHER" id="PTHR10948:SF23">
    <property type="entry name" value="TRANSPOSASE INSI FOR INSERTION SEQUENCE ELEMENT IS30A-RELATED"/>
    <property type="match status" value="1"/>
</dbReference>
<dbReference type="EMBL" id="AZEL01000020">
    <property type="protein sequence ID" value="KRL23753.1"/>
    <property type="molecule type" value="Genomic_DNA"/>
</dbReference>
<dbReference type="STRING" id="1423748.FC37_GL000807"/>
<organism evidence="3 4">
    <name type="scientific">Lactobacillus gallinarum DSM 10532 = JCM 2011</name>
    <dbReference type="NCBI Taxonomy" id="1423748"/>
    <lineage>
        <taxon>Bacteria</taxon>
        <taxon>Bacillati</taxon>
        <taxon>Bacillota</taxon>
        <taxon>Bacilli</taxon>
        <taxon>Lactobacillales</taxon>
        <taxon>Lactobacillaceae</taxon>
        <taxon>Lactobacillus</taxon>
    </lineage>
</organism>
<reference evidence="3 4" key="1">
    <citation type="journal article" date="2015" name="Genome Announc.">
        <title>Expanding the biotechnology potential of lactobacilli through comparative genomics of 213 strains and associated genera.</title>
        <authorList>
            <person name="Sun Z."/>
            <person name="Harris H.M."/>
            <person name="McCann A."/>
            <person name="Guo C."/>
            <person name="Argimon S."/>
            <person name="Zhang W."/>
            <person name="Yang X."/>
            <person name="Jeffery I.B."/>
            <person name="Cooney J.C."/>
            <person name="Kagawa T.F."/>
            <person name="Liu W."/>
            <person name="Song Y."/>
            <person name="Salvetti E."/>
            <person name="Wrobel A."/>
            <person name="Rasinkangas P."/>
            <person name="Parkhill J."/>
            <person name="Rea M.C."/>
            <person name="O'Sullivan O."/>
            <person name="Ritari J."/>
            <person name="Douillard F.P."/>
            <person name="Paul Ross R."/>
            <person name="Yang R."/>
            <person name="Briner A.E."/>
            <person name="Felis G.E."/>
            <person name="de Vos W.M."/>
            <person name="Barrangou R."/>
            <person name="Klaenhammer T.R."/>
            <person name="Caufield P.W."/>
            <person name="Cui Y."/>
            <person name="Zhang H."/>
            <person name="O'Toole P.W."/>
        </authorList>
    </citation>
    <scope>NUCLEOTIDE SEQUENCE [LARGE SCALE GENOMIC DNA]</scope>
    <source>
        <strain evidence="3 4">DSM 10532</strain>
    </source>
</reference>
<dbReference type="InterPro" id="IPR025246">
    <property type="entry name" value="IS30-like_HTH"/>
</dbReference>
<evidence type="ECO:0000256" key="1">
    <source>
        <dbReference type="ARBA" id="ARBA00023172"/>
    </source>
</evidence>
<dbReference type="eggNOG" id="COG2826">
    <property type="taxonomic scope" value="Bacteria"/>
</dbReference>
<dbReference type="InterPro" id="IPR036397">
    <property type="entry name" value="RNaseH_sf"/>
</dbReference>
<comment type="caution">
    <text evidence="3">The sequence shown here is derived from an EMBL/GenBank/DDBJ whole genome shotgun (WGS) entry which is preliminary data.</text>
</comment>
<dbReference type="PANTHER" id="PTHR10948">
    <property type="entry name" value="TRANSPOSASE"/>
    <property type="match status" value="1"/>
</dbReference>
<evidence type="ECO:0000259" key="2">
    <source>
        <dbReference type="PROSITE" id="PS50994"/>
    </source>
</evidence>
<accession>A0A0R1NVP7</accession>
<dbReference type="PATRIC" id="fig|1423748.3.peg.849"/>
<keyword evidence="1" id="KW-0233">DNA recombination</keyword>
<dbReference type="SUPFAM" id="SSF88659">
    <property type="entry name" value="Sigma3 and sigma4 domains of RNA polymerase sigma factors"/>
    <property type="match status" value="1"/>
</dbReference>
<dbReference type="Pfam" id="PF13936">
    <property type="entry name" value="HTH_38"/>
    <property type="match status" value="1"/>
</dbReference>
<dbReference type="NCBIfam" id="NF033563">
    <property type="entry name" value="transpos_IS30"/>
    <property type="match status" value="1"/>
</dbReference>
<dbReference type="InterPro" id="IPR051917">
    <property type="entry name" value="Transposase-Integrase"/>
</dbReference>
<dbReference type="InterPro" id="IPR013324">
    <property type="entry name" value="RNA_pol_sigma_r3/r4-like"/>
</dbReference>
<proteinExistence type="predicted"/>
<dbReference type="GO" id="GO:0032196">
    <property type="term" value="P:transposition"/>
    <property type="evidence" value="ECO:0007669"/>
    <property type="project" value="TreeGrafter"/>
</dbReference>
<dbReference type="GO" id="GO:0005829">
    <property type="term" value="C:cytosol"/>
    <property type="evidence" value="ECO:0007669"/>
    <property type="project" value="TreeGrafter"/>
</dbReference>
<dbReference type="GO" id="GO:0003676">
    <property type="term" value="F:nucleic acid binding"/>
    <property type="evidence" value="ECO:0007669"/>
    <property type="project" value="InterPro"/>
</dbReference>
<dbReference type="GO" id="GO:0006310">
    <property type="term" value="P:DNA recombination"/>
    <property type="evidence" value="ECO:0007669"/>
    <property type="project" value="UniProtKB-KW"/>
</dbReference>
<dbReference type="GO" id="GO:0004803">
    <property type="term" value="F:transposase activity"/>
    <property type="evidence" value="ECO:0007669"/>
    <property type="project" value="TreeGrafter"/>
</dbReference>
<evidence type="ECO:0000313" key="4">
    <source>
        <dbReference type="Proteomes" id="UP000051311"/>
    </source>
</evidence>
<dbReference type="GO" id="GO:0015074">
    <property type="term" value="P:DNA integration"/>
    <property type="evidence" value="ECO:0007669"/>
    <property type="project" value="InterPro"/>
</dbReference>
<dbReference type="InterPro" id="IPR012337">
    <property type="entry name" value="RNaseH-like_sf"/>
</dbReference>
<name>A0A0R1NVP7_9LACO</name>
<feature type="domain" description="Integrase catalytic" evidence="2">
    <location>
        <begin position="187"/>
        <end position="354"/>
    </location>
</feature>
<protein>
    <submittedName>
        <fullName evidence="3">Transposase</fullName>
    </submittedName>
</protein>
<evidence type="ECO:0000313" key="3">
    <source>
        <dbReference type="EMBL" id="KRL23753.1"/>
    </source>
</evidence>
<dbReference type="PROSITE" id="PS50994">
    <property type="entry name" value="INTEGRASE"/>
    <property type="match status" value="1"/>
</dbReference>
<sequence>MLITTKTSMEVKMDSLHSITDKRKKGTHLSLEERVIIQTRLKDHCSLRSIAREIGCSPSTIHYKIKRGAVKLYHGKVKRYKAQQGQSVYQNNRRYCGRKSDFLKKHKFIDYVQQHFFEDGWSLDACSNRCTAVGEFPSNDIVCTRTLYNYVDQGLLNIHNYDLPEKLKRNTKIHRIRKNKKKLGCSIEQRPREVNKRDVFGHWKCDLVLGHKTKDDEVLLTLSERMSREFLIIKIPDKTAASVMNAFKSLRKQYSEHWNDIFKTITTDNGSEFADLSQLEDISKSLVYYAHTYTSCDKGTVERYNGLIRRFIPKGDYIHNYSLQQIIDIETWCNSLPRKILAYHTPDEIFERELDRIYQAA</sequence>
<dbReference type="InterPro" id="IPR001584">
    <property type="entry name" value="Integrase_cat-core"/>
</dbReference>
<dbReference type="Proteomes" id="UP000051311">
    <property type="component" value="Unassembled WGS sequence"/>
</dbReference>
<dbReference type="InterPro" id="IPR053392">
    <property type="entry name" value="Transposase_IS30-like"/>
</dbReference>
<dbReference type="Gene3D" id="3.30.420.10">
    <property type="entry name" value="Ribonuclease H-like superfamily/Ribonuclease H"/>
    <property type="match status" value="1"/>
</dbReference>